<sequence>MGSGWQRAPRPSRAAVAPSRFLAKARTTRGGERGGEEPPAPQRRQGMRMAVGSIKMQPPCESPALATAAAVVAADGALRGSPSAREPEREQPPASLRPRLRDLPALLRSGLTLRRKRSAAGGRVSGPALAEWARAARTWSPRPLPWPLRGTPGSWGGGGRDALLPDSAEEGSGTAGF</sequence>
<feature type="region of interest" description="Disordered" evidence="1">
    <location>
        <begin position="78"/>
        <end position="103"/>
    </location>
</feature>
<feature type="compositionally biased region" description="Low complexity" evidence="1">
    <location>
        <begin position="7"/>
        <end position="20"/>
    </location>
</feature>
<proteinExistence type="predicted"/>
<evidence type="ECO:0000313" key="3">
    <source>
        <dbReference type="Proteomes" id="UP001266305"/>
    </source>
</evidence>
<gene>
    <name evidence="2" type="ORF">P7K49_025244</name>
</gene>
<protein>
    <submittedName>
        <fullName evidence="2">Uncharacterized protein</fullName>
    </submittedName>
</protein>
<comment type="caution">
    <text evidence="2">The sequence shown here is derived from an EMBL/GenBank/DDBJ whole genome shotgun (WGS) entry which is preliminary data.</text>
</comment>
<evidence type="ECO:0000256" key="1">
    <source>
        <dbReference type="SAM" id="MobiDB-lite"/>
    </source>
</evidence>
<feature type="region of interest" description="Disordered" evidence="1">
    <location>
        <begin position="1"/>
        <end position="51"/>
    </location>
</feature>
<keyword evidence="3" id="KW-1185">Reference proteome</keyword>
<reference evidence="2 3" key="1">
    <citation type="submission" date="2023-05" db="EMBL/GenBank/DDBJ databases">
        <title>B98-5 Cell Line De Novo Hybrid Assembly: An Optical Mapping Approach.</title>
        <authorList>
            <person name="Kananen K."/>
            <person name="Auerbach J.A."/>
            <person name="Kautto E."/>
            <person name="Blachly J.S."/>
        </authorList>
    </citation>
    <scope>NUCLEOTIDE SEQUENCE [LARGE SCALE GENOMIC DNA]</scope>
    <source>
        <strain evidence="2">B95-8</strain>
        <tissue evidence="2">Cell line</tissue>
    </source>
</reference>
<dbReference type="EMBL" id="JASSZA010000012">
    <property type="protein sequence ID" value="KAK2096210.1"/>
    <property type="molecule type" value="Genomic_DNA"/>
</dbReference>
<feature type="region of interest" description="Disordered" evidence="1">
    <location>
        <begin position="140"/>
        <end position="177"/>
    </location>
</feature>
<organism evidence="2 3">
    <name type="scientific">Saguinus oedipus</name>
    <name type="common">Cotton-top tamarin</name>
    <name type="synonym">Oedipomidas oedipus</name>
    <dbReference type="NCBI Taxonomy" id="9490"/>
    <lineage>
        <taxon>Eukaryota</taxon>
        <taxon>Metazoa</taxon>
        <taxon>Chordata</taxon>
        <taxon>Craniata</taxon>
        <taxon>Vertebrata</taxon>
        <taxon>Euteleostomi</taxon>
        <taxon>Mammalia</taxon>
        <taxon>Eutheria</taxon>
        <taxon>Euarchontoglires</taxon>
        <taxon>Primates</taxon>
        <taxon>Haplorrhini</taxon>
        <taxon>Platyrrhini</taxon>
        <taxon>Cebidae</taxon>
        <taxon>Callitrichinae</taxon>
        <taxon>Saguinus</taxon>
    </lineage>
</organism>
<dbReference type="Proteomes" id="UP001266305">
    <property type="component" value="Unassembled WGS sequence"/>
</dbReference>
<accession>A0ABQ9UHJ1</accession>
<name>A0ABQ9UHJ1_SAGOE</name>
<feature type="compositionally biased region" description="Low complexity" evidence="1">
    <location>
        <begin position="92"/>
        <end position="103"/>
    </location>
</feature>
<evidence type="ECO:0000313" key="2">
    <source>
        <dbReference type="EMBL" id="KAK2096210.1"/>
    </source>
</evidence>